<feature type="compositionally biased region" description="Gly residues" evidence="5">
    <location>
        <begin position="48"/>
        <end position="61"/>
    </location>
</feature>
<feature type="zinc finger region" description="C3H1-type" evidence="4">
    <location>
        <begin position="323"/>
        <end position="351"/>
    </location>
</feature>
<dbReference type="InterPro" id="IPR019496">
    <property type="entry name" value="NUFIP1_cons_dom"/>
</dbReference>
<feature type="domain" description="C3H1-type" evidence="6">
    <location>
        <begin position="323"/>
        <end position="351"/>
    </location>
</feature>
<evidence type="ECO:0000313" key="8">
    <source>
        <dbReference type="Proteomes" id="UP000298138"/>
    </source>
</evidence>
<feature type="compositionally biased region" description="Basic and acidic residues" evidence="5">
    <location>
        <begin position="228"/>
        <end position="292"/>
    </location>
</feature>
<reference evidence="7 8" key="1">
    <citation type="submission" date="2019-04" db="EMBL/GenBank/DDBJ databases">
        <title>Comparative genomics and transcriptomics to analyze fruiting body development in filamentous ascomycetes.</title>
        <authorList>
            <consortium name="DOE Joint Genome Institute"/>
            <person name="Lutkenhaus R."/>
            <person name="Traeger S."/>
            <person name="Breuer J."/>
            <person name="Kuo A."/>
            <person name="Lipzen A."/>
            <person name="Pangilinan J."/>
            <person name="Dilworth D."/>
            <person name="Sandor L."/>
            <person name="Poggeler S."/>
            <person name="Barry K."/>
            <person name="Grigoriev I.V."/>
            <person name="Nowrousian M."/>
        </authorList>
    </citation>
    <scope>NUCLEOTIDE SEQUENCE [LARGE SCALE GENOMIC DNA]</scope>
    <source>
        <strain evidence="7 8">CBS 389.68</strain>
    </source>
</reference>
<dbReference type="EMBL" id="ML220122">
    <property type="protein sequence ID" value="TGZ80926.1"/>
    <property type="molecule type" value="Genomic_DNA"/>
</dbReference>
<evidence type="ECO:0000256" key="5">
    <source>
        <dbReference type="SAM" id="MobiDB-lite"/>
    </source>
</evidence>
<dbReference type="GO" id="GO:0008270">
    <property type="term" value="F:zinc ion binding"/>
    <property type="evidence" value="ECO:0007669"/>
    <property type="project" value="UniProtKB-KW"/>
</dbReference>
<feature type="region of interest" description="Disordered" evidence="5">
    <location>
        <begin position="1"/>
        <end position="188"/>
    </location>
</feature>
<dbReference type="OrthoDB" id="273070at2759"/>
<feature type="compositionally biased region" description="Polar residues" evidence="5">
    <location>
        <begin position="62"/>
        <end position="88"/>
    </location>
</feature>
<sequence length="416" mass="45940">MSNGYIYNPPPPPPPRATASSGSQDLYPSQRGGRGRGGRGNRGDNNSRGGGHGYRGGGGGKNWQNNSSTGPVQQWSQSSTPASASNVHLNPAFFPGLQAPQAPPVAPQAPSQTIQPSPTNLFYSAPLPSPIFYGDLNNTPAASTLKTPPQSSYGQYAYPLDTCTGDTQPPNKKQRLGRSSRPDMSEADWLALNGGKLIGTNILPPQTDEEIAGWIAERKKRFPSKATQVEREKEKAEREQKRREQNEEHWKKKRELHQAEEEDRKKKEQAIEERKARLRAVKDAEKAKRGVDGDGEDDDDGPPEEISGKTRTVMRDDRKKSRGKSQKLCREFQQKGHCSRGAQCWYAHKTKEKSGANSGKGGRTSLYQRFVENDRGHDNELLVKVIKHLAEQGLLDDPPSFQHSGTDTNSAEREEP</sequence>
<feature type="compositionally biased region" description="Polar residues" evidence="5">
    <location>
        <begin position="113"/>
        <end position="122"/>
    </location>
</feature>
<keyword evidence="3 4" id="KW-0862">Zinc</keyword>
<evidence type="ECO:0000313" key="7">
    <source>
        <dbReference type="EMBL" id="TGZ80926.1"/>
    </source>
</evidence>
<protein>
    <recommendedName>
        <fullName evidence="6">C3H1-type domain-containing protein</fullName>
    </recommendedName>
</protein>
<dbReference type="InterPro" id="IPR000571">
    <property type="entry name" value="Znf_CCCH"/>
</dbReference>
<evidence type="ECO:0000256" key="2">
    <source>
        <dbReference type="ARBA" id="ARBA00022771"/>
    </source>
</evidence>
<dbReference type="SUPFAM" id="SSF90229">
    <property type="entry name" value="CCCH zinc finger"/>
    <property type="match status" value="1"/>
</dbReference>
<organism evidence="7 8">
    <name type="scientific">Ascodesmis nigricans</name>
    <dbReference type="NCBI Taxonomy" id="341454"/>
    <lineage>
        <taxon>Eukaryota</taxon>
        <taxon>Fungi</taxon>
        <taxon>Dikarya</taxon>
        <taxon>Ascomycota</taxon>
        <taxon>Pezizomycotina</taxon>
        <taxon>Pezizomycetes</taxon>
        <taxon>Pezizales</taxon>
        <taxon>Ascodesmidaceae</taxon>
        <taxon>Ascodesmis</taxon>
    </lineage>
</organism>
<dbReference type="STRING" id="341454.A0A4S2MWK8"/>
<keyword evidence="2 4" id="KW-0863">Zinc-finger</keyword>
<accession>A0A4S2MWK8</accession>
<dbReference type="InParanoid" id="A0A4S2MWK8"/>
<gene>
    <name evidence="7" type="ORF">EX30DRAFT_44633</name>
</gene>
<feature type="compositionally biased region" description="Polar residues" evidence="5">
    <location>
        <begin position="18"/>
        <end position="27"/>
    </location>
</feature>
<dbReference type="Pfam" id="PF00642">
    <property type="entry name" value="zf-CCCH"/>
    <property type="match status" value="1"/>
</dbReference>
<dbReference type="Pfam" id="PF10453">
    <property type="entry name" value="NUFIP1"/>
    <property type="match status" value="1"/>
</dbReference>
<evidence type="ECO:0000256" key="1">
    <source>
        <dbReference type="ARBA" id="ARBA00022723"/>
    </source>
</evidence>
<evidence type="ECO:0000256" key="4">
    <source>
        <dbReference type="PROSITE-ProRule" id="PRU00723"/>
    </source>
</evidence>
<dbReference type="Gene3D" id="4.10.1000.10">
    <property type="entry name" value="Zinc finger, CCCH-type"/>
    <property type="match status" value="1"/>
</dbReference>
<dbReference type="SMART" id="SM00356">
    <property type="entry name" value="ZnF_C3H1"/>
    <property type="match status" value="1"/>
</dbReference>
<dbReference type="Proteomes" id="UP000298138">
    <property type="component" value="Unassembled WGS sequence"/>
</dbReference>
<keyword evidence="1 4" id="KW-0479">Metal-binding</keyword>
<dbReference type="InterPro" id="IPR036855">
    <property type="entry name" value="Znf_CCCH_sf"/>
</dbReference>
<name>A0A4S2MWK8_9PEZI</name>
<dbReference type="PROSITE" id="PS50103">
    <property type="entry name" value="ZF_C3H1"/>
    <property type="match status" value="1"/>
</dbReference>
<keyword evidence="8" id="KW-1185">Reference proteome</keyword>
<evidence type="ECO:0000256" key="3">
    <source>
        <dbReference type="ARBA" id="ARBA00022833"/>
    </source>
</evidence>
<feature type="compositionally biased region" description="Acidic residues" evidence="5">
    <location>
        <begin position="293"/>
        <end position="303"/>
    </location>
</feature>
<evidence type="ECO:0000259" key="6">
    <source>
        <dbReference type="PROSITE" id="PS50103"/>
    </source>
</evidence>
<feature type="region of interest" description="Disordered" evidence="5">
    <location>
        <begin position="219"/>
        <end position="342"/>
    </location>
</feature>
<feature type="region of interest" description="Disordered" evidence="5">
    <location>
        <begin position="392"/>
        <end position="416"/>
    </location>
</feature>
<dbReference type="AlphaFoldDB" id="A0A4S2MWK8"/>
<proteinExistence type="predicted"/>
<feature type="compositionally biased region" description="Polar residues" evidence="5">
    <location>
        <begin position="136"/>
        <end position="154"/>
    </location>
</feature>